<dbReference type="EMBL" id="JACFXV010000066">
    <property type="protein sequence ID" value="MBA5779154.1"/>
    <property type="molecule type" value="Genomic_DNA"/>
</dbReference>
<dbReference type="Pfam" id="PF03773">
    <property type="entry name" value="ArsP_1"/>
    <property type="match status" value="1"/>
</dbReference>
<dbReference type="AlphaFoldDB" id="A0A839AJK8"/>
<reference evidence="8 9" key="1">
    <citation type="submission" date="2020-07" db="EMBL/GenBank/DDBJ databases">
        <title>Stappia sp., F7233, whole genome shotgun sequencing project.</title>
        <authorList>
            <person name="Jiang S."/>
            <person name="Liu Z.W."/>
            <person name="Du Z.J."/>
        </authorList>
    </citation>
    <scope>NUCLEOTIDE SEQUENCE [LARGE SCALE GENOMIC DNA]</scope>
    <source>
        <strain evidence="8 9">F7233</strain>
    </source>
</reference>
<keyword evidence="9" id="KW-1185">Reference proteome</keyword>
<evidence type="ECO:0000313" key="8">
    <source>
        <dbReference type="EMBL" id="MBA5779154.1"/>
    </source>
</evidence>
<evidence type="ECO:0000256" key="4">
    <source>
        <dbReference type="ARBA" id="ARBA00022692"/>
    </source>
</evidence>
<sequence>MSGLTLVARDKAKSIGTSLLAREQAWLVSGAILLATFALDPVQGIESALFTAGNLIDVAPFLVLSIGLAAFAGASGADGLIARAFTGSPAIMILLAAAAGGLSPFCSCGVIPLIAALLSMGVPLSAVMAFWLASPVMDPSMFVLTSGVLGLDFAIAKTLAAIGLGLFGGAAVALFTKAGSFSSILREGVGNGGCGGGKVRTVQPIVWRFWTDRSRLSKFSREGLKAALFLAKWLTLAFLLESLMLAYVPANLIAGALGGTGLAPIATATLVGVPAYLNGYAALPLVSGLVDQGMAPGAGLAFLVAGGVTSLPAAIAVWALVNRTVFALYIGLALAGSFISGVLYQLWCIL</sequence>
<name>A0A839AJK8_9HYPH</name>
<dbReference type="InterPro" id="IPR005524">
    <property type="entry name" value="DUF318"/>
</dbReference>
<dbReference type="InterPro" id="IPR052923">
    <property type="entry name" value="UPF0718"/>
</dbReference>
<evidence type="ECO:0000313" key="9">
    <source>
        <dbReference type="Proteomes" id="UP000541109"/>
    </source>
</evidence>
<gene>
    <name evidence="8" type="ORF">H2509_18655</name>
</gene>
<feature type="transmembrane region" description="Helical" evidence="7">
    <location>
        <begin position="80"/>
        <end position="98"/>
    </location>
</feature>
<evidence type="ECO:0000256" key="5">
    <source>
        <dbReference type="ARBA" id="ARBA00022989"/>
    </source>
</evidence>
<evidence type="ECO:0000256" key="3">
    <source>
        <dbReference type="ARBA" id="ARBA00022475"/>
    </source>
</evidence>
<dbReference type="PANTHER" id="PTHR34184:SF4">
    <property type="entry name" value="UPF0718 PROTEIN YCGR"/>
    <property type="match status" value="1"/>
</dbReference>
<feature type="transmembrane region" description="Helical" evidence="7">
    <location>
        <begin position="54"/>
        <end position="74"/>
    </location>
</feature>
<dbReference type="PANTHER" id="PTHR34184">
    <property type="entry name" value="UPF0718 PROTEIN YCGR"/>
    <property type="match status" value="1"/>
</dbReference>
<dbReference type="GO" id="GO:0005886">
    <property type="term" value="C:plasma membrane"/>
    <property type="evidence" value="ECO:0007669"/>
    <property type="project" value="UniProtKB-SubCell"/>
</dbReference>
<accession>A0A839AJK8</accession>
<comment type="caution">
    <text evidence="8">The sequence shown here is derived from an EMBL/GenBank/DDBJ whole genome shotgun (WGS) entry which is preliminary data.</text>
</comment>
<dbReference type="Proteomes" id="UP000541109">
    <property type="component" value="Unassembled WGS sequence"/>
</dbReference>
<organism evidence="8 9">
    <name type="scientific">Stappia albiluteola</name>
    <dbReference type="NCBI Taxonomy" id="2758565"/>
    <lineage>
        <taxon>Bacteria</taxon>
        <taxon>Pseudomonadati</taxon>
        <taxon>Pseudomonadota</taxon>
        <taxon>Alphaproteobacteria</taxon>
        <taxon>Hyphomicrobiales</taxon>
        <taxon>Stappiaceae</taxon>
        <taxon>Stappia</taxon>
    </lineage>
</organism>
<feature type="transmembrane region" description="Helical" evidence="7">
    <location>
        <begin position="110"/>
        <end position="133"/>
    </location>
</feature>
<feature type="transmembrane region" description="Helical" evidence="7">
    <location>
        <begin position="153"/>
        <end position="176"/>
    </location>
</feature>
<feature type="transmembrane region" description="Helical" evidence="7">
    <location>
        <begin position="24"/>
        <end position="42"/>
    </location>
</feature>
<evidence type="ECO:0000256" key="1">
    <source>
        <dbReference type="ARBA" id="ARBA00004651"/>
    </source>
</evidence>
<keyword evidence="5 7" id="KW-1133">Transmembrane helix</keyword>
<evidence type="ECO:0000256" key="7">
    <source>
        <dbReference type="SAM" id="Phobius"/>
    </source>
</evidence>
<feature type="transmembrane region" description="Helical" evidence="7">
    <location>
        <begin position="223"/>
        <end position="247"/>
    </location>
</feature>
<evidence type="ECO:0000256" key="6">
    <source>
        <dbReference type="ARBA" id="ARBA00023136"/>
    </source>
</evidence>
<feature type="transmembrane region" description="Helical" evidence="7">
    <location>
        <begin position="326"/>
        <end position="347"/>
    </location>
</feature>
<evidence type="ECO:0000256" key="2">
    <source>
        <dbReference type="ARBA" id="ARBA00006386"/>
    </source>
</evidence>
<comment type="subcellular location">
    <subcellularLocation>
        <location evidence="1">Cell membrane</location>
        <topology evidence="1">Multi-pass membrane protein</topology>
    </subcellularLocation>
</comment>
<comment type="similarity">
    <text evidence="2">Belongs to the UPF0718 family.</text>
</comment>
<keyword evidence="3" id="KW-1003">Cell membrane</keyword>
<proteinExistence type="inferred from homology"/>
<keyword evidence="6 7" id="KW-0472">Membrane</keyword>
<protein>
    <submittedName>
        <fullName evidence="8">Permease</fullName>
    </submittedName>
</protein>
<keyword evidence="4 7" id="KW-0812">Transmembrane</keyword>
<feature type="transmembrane region" description="Helical" evidence="7">
    <location>
        <begin position="298"/>
        <end position="320"/>
    </location>
</feature>
<feature type="transmembrane region" description="Helical" evidence="7">
    <location>
        <begin position="253"/>
        <end position="277"/>
    </location>
</feature>